<dbReference type="GO" id="GO:0045174">
    <property type="term" value="F:glutathione dehydrogenase (ascorbate) activity"/>
    <property type="evidence" value="ECO:0007669"/>
    <property type="project" value="UniProtKB-UniRule"/>
</dbReference>
<dbReference type="FunFam" id="1.20.1050.10:FF:000009">
    <property type="entry name" value="Glutathione S-transferase omega-1"/>
    <property type="match status" value="1"/>
</dbReference>
<dbReference type="GO" id="GO:0004364">
    <property type="term" value="F:glutathione transferase activity"/>
    <property type="evidence" value="ECO:0007669"/>
    <property type="project" value="UniProtKB-UniRule"/>
</dbReference>
<keyword evidence="5" id="KW-0808">Transferase</keyword>
<dbReference type="Gene3D" id="3.40.30.10">
    <property type="entry name" value="Glutaredoxin"/>
    <property type="match status" value="1"/>
</dbReference>
<dbReference type="InterPro" id="IPR004045">
    <property type="entry name" value="Glutathione_S-Trfase_N"/>
</dbReference>
<keyword evidence="2 5" id="KW-0560">Oxidoreductase</keyword>
<dbReference type="SFLD" id="SFLDG00358">
    <property type="entry name" value="Main_(cytGST)"/>
    <property type="match status" value="1"/>
</dbReference>
<evidence type="ECO:0000259" key="6">
    <source>
        <dbReference type="PROSITE" id="PS50404"/>
    </source>
</evidence>
<comment type="catalytic activity">
    <reaction evidence="5">
        <text>RX + glutathione = an S-substituted glutathione + a halide anion + H(+)</text>
        <dbReference type="Rhea" id="RHEA:16437"/>
        <dbReference type="ChEBI" id="CHEBI:15378"/>
        <dbReference type="ChEBI" id="CHEBI:16042"/>
        <dbReference type="ChEBI" id="CHEBI:17792"/>
        <dbReference type="ChEBI" id="CHEBI:57925"/>
        <dbReference type="ChEBI" id="CHEBI:90779"/>
        <dbReference type="EC" id="2.5.1.18"/>
    </reaction>
</comment>
<dbReference type="EC" id="2.5.1.18" evidence="5"/>
<evidence type="ECO:0000256" key="1">
    <source>
        <dbReference type="ARBA" id="ARBA00011067"/>
    </source>
</evidence>
<dbReference type="InterPro" id="IPR036282">
    <property type="entry name" value="Glutathione-S-Trfase_C_sf"/>
</dbReference>
<dbReference type="AlphaFoldDB" id="A0A0B6Y8P8"/>
<evidence type="ECO:0000256" key="3">
    <source>
        <dbReference type="ARBA" id="ARBA00048353"/>
    </source>
</evidence>
<comment type="similarity">
    <text evidence="1 5">Belongs to the GST superfamily. Omega family.</text>
</comment>
<comment type="function">
    <text evidence="5">Exhibits glutathione-dependent thiol transferase activity. Has high dehydroascorbate reductase activity and may contribute to the recycling of ascorbic acid. Participates in the biotransformation of inorganic arsenic and reduces monomethylarsonic acid (MMA).</text>
</comment>
<feature type="domain" description="GST N-terminal" evidence="6">
    <location>
        <begin position="18"/>
        <end position="96"/>
    </location>
</feature>
<dbReference type="EC" id="1.20.4.2" evidence="5"/>
<dbReference type="PROSITE" id="PS51354">
    <property type="entry name" value="GLUTAREDOXIN_2"/>
    <property type="match status" value="1"/>
</dbReference>
<dbReference type="InterPro" id="IPR036249">
    <property type="entry name" value="Thioredoxin-like_sf"/>
</dbReference>
<dbReference type="GO" id="GO:0005737">
    <property type="term" value="C:cytoplasm"/>
    <property type="evidence" value="ECO:0007669"/>
    <property type="project" value="InterPro"/>
</dbReference>
<dbReference type="PRINTS" id="PR01625">
    <property type="entry name" value="GSTRNSFRASEO"/>
</dbReference>
<evidence type="ECO:0000256" key="5">
    <source>
        <dbReference type="RuleBase" id="RU368071"/>
    </source>
</evidence>
<dbReference type="InterPro" id="IPR010987">
    <property type="entry name" value="Glutathione-S-Trfase_C-like"/>
</dbReference>
<accession>A0A0B6Y8P8</accession>
<comment type="catalytic activity">
    <reaction evidence="3 5">
        <text>methylarsonate + 2 glutathione + H(+) = methylarsonous acid + glutathione disulfide + H2O</text>
        <dbReference type="Rhea" id="RHEA:15969"/>
        <dbReference type="ChEBI" id="CHEBI:15377"/>
        <dbReference type="ChEBI" id="CHEBI:15378"/>
        <dbReference type="ChEBI" id="CHEBI:17826"/>
        <dbReference type="ChEBI" id="CHEBI:33409"/>
        <dbReference type="ChEBI" id="CHEBI:57925"/>
        <dbReference type="ChEBI" id="CHEBI:58297"/>
        <dbReference type="EC" id="1.20.4.2"/>
    </reaction>
</comment>
<gene>
    <name evidence="8" type="primary">ORF16989</name>
</gene>
<dbReference type="GO" id="GO:0006749">
    <property type="term" value="P:glutathione metabolic process"/>
    <property type="evidence" value="ECO:0007669"/>
    <property type="project" value="UniProtKB-UniRule"/>
</dbReference>
<dbReference type="InterPro" id="IPR004046">
    <property type="entry name" value="GST_C"/>
</dbReference>
<dbReference type="Pfam" id="PF13417">
    <property type="entry name" value="GST_N_3"/>
    <property type="match status" value="1"/>
</dbReference>
<evidence type="ECO:0000256" key="4">
    <source>
        <dbReference type="ARBA" id="ARBA00049544"/>
    </source>
</evidence>
<dbReference type="FunFam" id="3.40.30.10:FF:000123">
    <property type="entry name" value="Glutathione transferase o1"/>
    <property type="match status" value="1"/>
</dbReference>
<sequence>MSEKHLRSGSTLPALKPGVIRLYSMKYCPFAQRARLVLAHKNIPHEVVNIHLKDKPDWFLLKNPQGTVPAVEVDDKLVYESTAVSEWLDDVHASNRLQPSDPYRKAWDRILLEYFGKLGSAFYTVLLKPEEIDKVAEELGKHYKYYEETLAKRGGPYFGGTNPAMIDFYIWPVFERLQVLGTRHKKIHIDKSNYPKLSSWIEAISTVPAVKKTTIDTKALLHFLDSAASGTPDFDYGIN</sequence>
<dbReference type="SFLD" id="SFLDS00019">
    <property type="entry name" value="Glutathione_Transferase_(cytos"/>
    <property type="match status" value="1"/>
</dbReference>
<dbReference type="EC" id="1.8.5.1" evidence="5"/>
<feature type="domain" description="GST C-terminal" evidence="7">
    <location>
        <begin position="101"/>
        <end position="228"/>
    </location>
</feature>
<dbReference type="Pfam" id="PF14497">
    <property type="entry name" value="GST_C_3"/>
    <property type="match status" value="1"/>
</dbReference>
<dbReference type="SUPFAM" id="SSF52833">
    <property type="entry name" value="Thioredoxin-like"/>
    <property type="match status" value="1"/>
</dbReference>
<dbReference type="InterPro" id="IPR050983">
    <property type="entry name" value="GST_Omega/HSP26"/>
</dbReference>
<evidence type="ECO:0000256" key="2">
    <source>
        <dbReference type="ARBA" id="ARBA00023002"/>
    </source>
</evidence>
<dbReference type="Gene3D" id="1.20.1050.10">
    <property type="match status" value="1"/>
</dbReference>
<dbReference type="SUPFAM" id="SSF47616">
    <property type="entry name" value="GST C-terminal domain-like"/>
    <property type="match status" value="1"/>
</dbReference>
<evidence type="ECO:0000313" key="8">
    <source>
        <dbReference type="EMBL" id="CEK52483.1"/>
    </source>
</evidence>
<proteinExistence type="inferred from homology"/>
<dbReference type="PANTHER" id="PTHR43968">
    <property type="match status" value="1"/>
</dbReference>
<name>A0A0B6Y8P8_9EUPU</name>
<protein>
    <recommendedName>
        <fullName evidence="5">Glutathione S-transferase omega</fullName>
        <shortName evidence="5">GSTO</shortName>
        <ecNumber evidence="5">1.20.4.2</ecNumber>
        <ecNumber evidence="5">1.8.5.1</ecNumber>
        <ecNumber evidence="5">2.5.1.18</ecNumber>
    </recommendedName>
    <alternativeName>
        <fullName evidence="5">Glutathione-dependent dehydroascorbate reductase</fullName>
    </alternativeName>
    <alternativeName>
        <fullName evidence="5">Monomethylarsonic acid reductase</fullName>
    </alternativeName>
</protein>
<dbReference type="PANTHER" id="PTHR43968:SF6">
    <property type="entry name" value="GLUTATHIONE S-TRANSFERASE OMEGA"/>
    <property type="match status" value="1"/>
</dbReference>
<comment type="catalytic activity">
    <reaction evidence="4 5">
        <text>L-dehydroascorbate + 2 glutathione = glutathione disulfide + L-ascorbate</text>
        <dbReference type="Rhea" id="RHEA:24424"/>
        <dbReference type="ChEBI" id="CHEBI:38290"/>
        <dbReference type="ChEBI" id="CHEBI:57925"/>
        <dbReference type="ChEBI" id="CHEBI:58297"/>
        <dbReference type="ChEBI" id="CHEBI:58539"/>
        <dbReference type="EC" id="1.8.5.1"/>
    </reaction>
</comment>
<evidence type="ECO:0000259" key="7">
    <source>
        <dbReference type="PROSITE" id="PS50405"/>
    </source>
</evidence>
<dbReference type="EMBL" id="HACG01005618">
    <property type="protein sequence ID" value="CEK52483.1"/>
    <property type="molecule type" value="Transcribed_RNA"/>
</dbReference>
<reference evidence="8" key="1">
    <citation type="submission" date="2014-12" db="EMBL/GenBank/DDBJ databases">
        <title>Insight into the proteome of Arion vulgaris.</title>
        <authorList>
            <person name="Aradska J."/>
            <person name="Bulat T."/>
            <person name="Smidak R."/>
            <person name="Sarate P."/>
            <person name="Gangsoo J."/>
            <person name="Sialana F."/>
            <person name="Bilban M."/>
            <person name="Lubec G."/>
        </authorList>
    </citation>
    <scope>NUCLEOTIDE SEQUENCE</scope>
    <source>
        <tissue evidence="8">Skin</tissue>
    </source>
</reference>
<dbReference type="InterPro" id="IPR005442">
    <property type="entry name" value="GST_omega"/>
</dbReference>
<dbReference type="PROSITE" id="PS50404">
    <property type="entry name" value="GST_NTER"/>
    <property type="match status" value="1"/>
</dbReference>
<organism evidence="8">
    <name type="scientific">Arion vulgaris</name>
    <dbReference type="NCBI Taxonomy" id="1028688"/>
    <lineage>
        <taxon>Eukaryota</taxon>
        <taxon>Metazoa</taxon>
        <taxon>Spiralia</taxon>
        <taxon>Lophotrochozoa</taxon>
        <taxon>Mollusca</taxon>
        <taxon>Gastropoda</taxon>
        <taxon>Heterobranchia</taxon>
        <taxon>Euthyneura</taxon>
        <taxon>Panpulmonata</taxon>
        <taxon>Eupulmonata</taxon>
        <taxon>Stylommatophora</taxon>
        <taxon>Helicina</taxon>
        <taxon>Arionoidea</taxon>
        <taxon>Arionidae</taxon>
        <taxon>Arion</taxon>
    </lineage>
</organism>
<dbReference type="InterPro" id="IPR040079">
    <property type="entry name" value="Glutathione_S-Trfase"/>
</dbReference>
<dbReference type="PROSITE" id="PS50405">
    <property type="entry name" value="GST_CTER"/>
    <property type="match status" value="1"/>
</dbReference>
<dbReference type="GO" id="GO:0050610">
    <property type="term" value="F:methylarsonate reductase activity"/>
    <property type="evidence" value="ECO:0007669"/>
    <property type="project" value="UniProtKB-UniRule"/>
</dbReference>